<sequence length="290" mass="32266">MPFIERPCGSIFYRQEGSGSRALVFVHGALCDHTDWNPQLDHFAARGWQVLAPDLKGHGQSSRTPGGIGVEAFSRDLQALIEHLGLERVVLVGHSMGCRVVLQTWSDLGDRVAGVVLVDGAYLASGLLPPDADREVLARQASERAEALYRQVEPAVRARRGFGQMFFDPRFDRERDAAIERAASLPPHVARELMPDFAAWDLRHMEPVLARLDVPVLAVACTWMDSGHERRPLAEGVDTPWLQALRQHVPQATVLRWFGGGHFPMIEQPQRVNGVIEAWMEEWGMGRGSS</sequence>
<name>A0A937D5P2_9BURK</name>
<dbReference type="PANTHER" id="PTHR43798:SF33">
    <property type="entry name" value="HYDROLASE, PUTATIVE (AFU_ORTHOLOGUE AFUA_2G14860)-RELATED"/>
    <property type="match status" value="1"/>
</dbReference>
<feature type="domain" description="AB hydrolase-1" evidence="1">
    <location>
        <begin position="23"/>
        <end position="273"/>
    </location>
</feature>
<keyword evidence="2" id="KW-0378">Hydrolase</keyword>
<proteinExistence type="predicted"/>
<dbReference type="EMBL" id="JAEQNA010000010">
    <property type="protein sequence ID" value="MBL0422915.1"/>
    <property type="molecule type" value="Genomic_DNA"/>
</dbReference>
<dbReference type="PRINTS" id="PR00412">
    <property type="entry name" value="EPOXHYDRLASE"/>
</dbReference>
<dbReference type="RefSeq" id="WP_201686049.1">
    <property type="nucleotide sequence ID" value="NZ_JAEQNA010000010.1"/>
</dbReference>
<dbReference type="SUPFAM" id="SSF53474">
    <property type="entry name" value="alpha/beta-Hydrolases"/>
    <property type="match status" value="1"/>
</dbReference>
<dbReference type="GO" id="GO:0016787">
    <property type="term" value="F:hydrolase activity"/>
    <property type="evidence" value="ECO:0007669"/>
    <property type="project" value="UniProtKB-KW"/>
</dbReference>
<protein>
    <submittedName>
        <fullName evidence="2">Alpha/beta hydrolase</fullName>
    </submittedName>
</protein>
<dbReference type="PANTHER" id="PTHR43798">
    <property type="entry name" value="MONOACYLGLYCEROL LIPASE"/>
    <property type="match status" value="1"/>
</dbReference>
<dbReference type="Pfam" id="PF12697">
    <property type="entry name" value="Abhydrolase_6"/>
    <property type="match status" value="1"/>
</dbReference>
<evidence type="ECO:0000259" key="1">
    <source>
        <dbReference type="Pfam" id="PF12697"/>
    </source>
</evidence>
<gene>
    <name evidence="2" type="ORF">JI739_21445</name>
</gene>
<evidence type="ECO:0000313" key="3">
    <source>
        <dbReference type="Proteomes" id="UP000613011"/>
    </source>
</evidence>
<evidence type="ECO:0000313" key="2">
    <source>
        <dbReference type="EMBL" id="MBL0422915.1"/>
    </source>
</evidence>
<reference evidence="2" key="1">
    <citation type="submission" date="2021-01" db="EMBL/GenBank/DDBJ databases">
        <title>Ramlibacter sp. strain AW1 16S ribosomal RNA gene Genome sequencing and assembly.</title>
        <authorList>
            <person name="Kang M."/>
        </authorList>
    </citation>
    <scope>NUCLEOTIDE SEQUENCE</scope>
    <source>
        <strain evidence="2">AW1</strain>
    </source>
</reference>
<dbReference type="Gene3D" id="3.40.50.1820">
    <property type="entry name" value="alpha/beta hydrolase"/>
    <property type="match status" value="1"/>
</dbReference>
<keyword evidence="3" id="KW-1185">Reference proteome</keyword>
<accession>A0A937D5P2</accession>
<dbReference type="AlphaFoldDB" id="A0A937D5P2"/>
<organism evidence="2 3">
    <name type="scientific">Ramlibacter aurantiacus</name>
    <dbReference type="NCBI Taxonomy" id="2801330"/>
    <lineage>
        <taxon>Bacteria</taxon>
        <taxon>Pseudomonadati</taxon>
        <taxon>Pseudomonadota</taxon>
        <taxon>Betaproteobacteria</taxon>
        <taxon>Burkholderiales</taxon>
        <taxon>Comamonadaceae</taxon>
        <taxon>Ramlibacter</taxon>
    </lineage>
</organism>
<dbReference type="GO" id="GO:0016020">
    <property type="term" value="C:membrane"/>
    <property type="evidence" value="ECO:0007669"/>
    <property type="project" value="TreeGrafter"/>
</dbReference>
<dbReference type="Proteomes" id="UP000613011">
    <property type="component" value="Unassembled WGS sequence"/>
</dbReference>
<comment type="caution">
    <text evidence="2">The sequence shown here is derived from an EMBL/GenBank/DDBJ whole genome shotgun (WGS) entry which is preliminary data.</text>
</comment>
<dbReference type="InterPro" id="IPR029058">
    <property type="entry name" value="AB_hydrolase_fold"/>
</dbReference>
<dbReference type="InterPro" id="IPR000073">
    <property type="entry name" value="AB_hydrolase_1"/>
</dbReference>
<dbReference type="InterPro" id="IPR050266">
    <property type="entry name" value="AB_hydrolase_sf"/>
</dbReference>
<dbReference type="InterPro" id="IPR000639">
    <property type="entry name" value="Epox_hydrolase-like"/>
</dbReference>